<protein>
    <submittedName>
        <fullName evidence="2">Uncharacterized protein</fullName>
    </submittedName>
</protein>
<dbReference type="STRING" id="1213857.A0A484FU25"/>
<dbReference type="OrthoDB" id="3553547at2759"/>
<feature type="compositionally biased region" description="Low complexity" evidence="1">
    <location>
        <begin position="587"/>
        <end position="600"/>
    </location>
</feature>
<evidence type="ECO:0000313" key="3">
    <source>
        <dbReference type="Proteomes" id="UP000014480"/>
    </source>
</evidence>
<sequence>MATLVQYRCYDIFLILLHLHLHLLLLLRMPQRVYNLQELPRRVSPSSELPALSHFPPPAPAYLPPRDAERYRRNSSPSISIWSDFLDRQNQAAFPPLLPTVQSHGSTERQRRQITHVITRRVALLERNRTSVPSLASGASSAASTVSSNDDPVAQLWTQLKERRQRLIDIKQEMAGRRRALREVRRRKDEADNAFMNMLRPILLRNWRGALGSIDEALDTRFAEMQSLRTEYHWLESGYEGLEISLDDEEAELNNIETRFFSLLAAGTAGTARPSRTSHNPDNGEMYDPNVPDDLRGISRNGPADDAHPLWHDLVSAIADLNNAKDECDDLLRIHEQMQYDIDLKDALGQELTSEEIEFMDEYPDDEREKKEILDHCTREVARLKELCERKGAMKKHPSFRILYAIDPNVGEDMSLDELPPVPPTLAHWAFPDLLSSPDHVLRPAPLTALRELKEAALLPEDDPGRRSRLAAAQKEYGISTLIRESKEEDKSDFITRWLLHHLRTHPLAAELLYTMFVDYFRSLRLKIENIRLWQQDVLYYWWRDAAVRSSEAFFGPLTASGMSPPAGEARLVQASVPVEISPPPSVASRGSSGRAGFASDAQSLIF</sequence>
<dbReference type="AlphaFoldDB" id="A0A484FU25"/>
<reference evidence="3" key="1">
    <citation type="journal article" date="2013" name="New Phytol.">
        <title>Comparative genomic and transcriptomic analyses reveal the hemibiotrophic stage shift of Colletotrichum fungi.</title>
        <authorList>
            <person name="Gan P."/>
            <person name="Ikeda K."/>
            <person name="Irieda H."/>
            <person name="Narusaka M."/>
            <person name="O'Connell R.J."/>
            <person name="Narusaka Y."/>
            <person name="Takano Y."/>
            <person name="Kubo Y."/>
            <person name="Shirasu K."/>
        </authorList>
    </citation>
    <scope>NUCLEOTIDE SEQUENCE [LARGE SCALE GENOMIC DNA]</scope>
    <source>
        <strain evidence="3">104-T / ATCC 96160 / CBS 514.97 / LARS 414 / MAFF 240422</strain>
    </source>
</reference>
<proteinExistence type="predicted"/>
<dbReference type="EMBL" id="AMCV02000014">
    <property type="protein sequence ID" value="TDZ21640.1"/>
    <property type="molecule type" value="Genomic_DNA"/>
</dbReference>
<accession>A0A484FU25</accession>
<organism evidence="2 3">
    <name type="scientific">Colletotrichum orbiculare (strain 104-T / ATCC 96160 / CBS 514.97 / LARS 414 / MAFF 240422)</name>
    <name type="common">Cucumber anthracnose fungus</name>
    <name type="synonym">Colletotrichum lagenarium</name>
    <dbReference type="NCBI Taxonomy" id="1213857"/>
    <lineage>
        <taxon>Eukaryota</taxon>
        <taxon>Fungi</taxon>
        <taxon>Dikarya</taxon>
        <taxon>Ascomycota</taxon>
        <taxon>Pezizomycotina</taxon>
        <taxon>Sordariomycetes</taxon>
        <taxon>Hypocreomycetidae</taxon>
        <taxon>Glomerellales</taxon>
        <taxon>Glomerellaceae</taxon>
        <taxon>Colletotrichum</taxon>
        <taxon>Colletotrichum orbiculare species complex</taxon>
    </lineage>
</organism>
<evidence type="ECO:0000256" key="1">
    <source>
        <dbReference type="SAM" id="MobiDB-lite"/>
    </source>
</evidence>
<dbReference type="Proteomes" id="UP000014480">
    <property type="component" value="Unassembled WGS sequence"/>
</dbReference>
<reference evidence="3" key="2">
    <citation type="journal article" date="2019" name="Mol. Plant Microbe Interact.">
        <title>Genome sequence resources for four phytopathogenic fungi from the Colletotrichum orbiculare species complex.</title>
        <authorList>
            <person name="Gan P."/>
            <person name="Tsushima A."/>
            <person name="Narusaka M."/>
            <person name="Narusaka Y."/>
            <person name="Takano Y."/>
            <person name="Kubo Y."/>
            <person name="Shirasu K."/>
        </authorList>
    </citation>
    <scope>GENOME REANNOTATION</scope>
    <source>
        <strain evidence="3">104-T / ATCC 96160 / CBS 514.97 / LARS 414 / MAFF 240422</strain>
    </source>
</reference>
<evidence type="ECO:0000313" key="2">
    <source>
        <dbReference type="EMBL" id="TDZ21640.1"/>
    </source>
</evidence>
<feature type="region of interest" description="Disordered" evidence="1">
    <location>
        <begin position="583"/>
        <end position="607"/>
    </location>
</feature>
<keyword evidence="3" id="KW-1185">Reference proteome</keyword>
<comment type="caution">
    <text evidence="2">The sequence shown here is derived from an EMBL/GenBank/DDBJ whole genome shotgun (WGS) entry which is preliminary data.</text>
</comment>
<gene>
    <name evidence="2" type="ORF">Cob_v005595</name>
</gene>
<name>A0A484FU25_COLOR</name>